<feature type="domain" description="ABC transporter" evidence="4">
    <location>
        <begin position="79"/>
        <end position="314"/>
    </location>
</feature>
<dbReference type="EMBL" id="DSOK01000171">
    <property type="protein sequence ID" value="HEN14974.1"/>
    <property type="molecule type" value="Genomic_DNA"/>
</dbReference>
<evidence type="ECO:0000256" key="3">
    <source>
        <dbReference type="ARBA" id="ARBA00022840"/>
    </source>
</evidence>
<dbReference type="GO" id="GO:0005524">
    <property type="term" value="F:ATP binding"/>
    <property type="evidence" value="ECO:0007669"/>
    <property type="project" value="UniProtKB-KW"/>
</dbReference>
<dbReference type="PANTHER" id="PTHR42939">
    <property type="entry name" value="ABC TRANSPORTER ATP-BINDING PROTEIN ALBC-RELATED"/>
    <property type="match status" value="1"/>
</dbReference>
<keyword evidence="1" id="KW-0813">Transport</keyword>
<evidence type="ECO:0000259" key="4">
    <source>
        <dbReference type="PROSITE" id="PS50893"/>
    </source>
</evidence>
<evidence type="ECO:0000256" key="1">
    <source>
        <dbReference type="ARBA" id="ARBA00022448"/>
    </source>
</evidence>
<dbReference type="CDD" id="cd03230">
    <property type="entry name" value="ABC_DR_subfamily_A"/>
    <property type="match status" value="1"/>
</dbReference>
<dbReference type="SMART" id="SM00382">
    <property type="entry name" value="AAA"/>
    <property type="match status" value="1"/>
</dbReference>
<dbReference type="InterPro" id="IPR017871">
    <property type="entry name" value="ABC_transporter-like_CS"/>
</dbReference>
<dbReference type="InterPro" id="IPR003439">
    <property type="entry name" value="ABC_transporter-like_ATP-bd"/>
</dbReference>
<dbReference type="GO" id="GO:0016887">
    <property type="term" value="F:ATP hydrolysis activity"/>
    <property type="evidence" value="ECO:0007669"/>
    <property type="project" value="InterPro"/>
</dbReference>
<dbReference type="PROSITE" id="PS50893">
    <property type="entry name" value="ABC_TRANSPORTER_2"/>
    <property type="match status" value="1"/>
</dbReference>
<dbReference type="PANTHER" id="PTHR42939:SF1">
    <property type="entry name" value="ABC TRANSPORTER ATP-BINDING PROTEIN ALBC-RELATED"/>
    <property type="match status" value="1"/>
</dbReference>
<name>A0A7C2NZS0_9PLAN</name>
<dbReference type="InterPro" id="IPR051782">
    <property type="entry name" value="ABC_Transporter_VariousFunc"/>
</dbReference>
<sequence length="336" mass="37869">MRQNRYFRKNRKCHCIRSRFPRRQASTECQMTFALLAATSRADPERETCRNCRFPFGWPTPSRHAKSTGPSQVGAELMIELQDVTQHYGLRPVLKQINLRVETGELAALVGPNGMGKSTLLGVMAGILSPQRGRVMVRGLERKSSVEGELDIRRMSVFLPDRPWLPKNRTGREYLTAVGRLYGVPGDELMDHIDRLLQVFELAREGDWPIRSYSAGQQKKMALSAALVTRAPILLLDEPFSGGLDPSGILALKHILRRRVEKEDATVVMTTPVPEILEELADRIAIIRQGEIVAFDTPAGLRRTSQCNGGLDEVMARLMHPKTLENLERYFAEEPQ</sequence>
<dbReference type="Gene3D" id="3.40.50.300">
    <property type="entry name" value="P-loop containing nucleotide triphosphate hydrolases"/>
    <property type="match status" value="1"/>
</dbReference>
<evidence type="ECO:0000256" key="2">
    <source>
        <dbReference type="ARBA" id="ARBA00022741"/>
    </source>
</evidence>
<reference evidence="5" key="1">
    <citation type="journal article" date="2020" name="mSystems">
        <title>Genome- and Community-Level Interaction Insights into Carbon Utilization and Element Cycling Functions of Hydrothermarchaeota in Hydrothermal Sediment.</title>
        <authorList>
            <person name="Zhou Z."/>
            <person name="Liu Y."/>
            <person name="Xu W."/>
            <person name="Pan J."/>
            <person name="Luo Z.H."/>
            <person name="Li M."/>
        </authorList>
    </citation>
    <scope>NUCLEOTIDE SEQUENCE [LARGE SCALE GENOMIC DNA]</scope>
    <source>
        <strain evidence="5">SpSt-339</strain>
    </source>
</reference>
<dbReference type="InterPro" id="IPR027417">
    <property type="entry name" value="P-loop_NTPase"/>
</dbReference>
<organism evidence="5">
    <name type="scientific">Schlesneria paludicola</name>
    <dbReference type="NCBI Taxonomy" id="360056"/>
    <lineage>
        <taxon>Bacteria</taxon>
        <taxon>Pseudomonadati</taxon>
        <taxon>Planctomycetota</taxon>
        <taxon>Planctomycetia</taxon>
        <taxon>Planctomycetales</taxon>
        <taxon>Planctomycetaceae</taxon>
        <taxon>Schlesneria</taxon>
    </lineage>
</organism>
<dbReference type="PROSITE" id="PS00211">
    <property type="entry name" value="ABC_TRANSPORTER_1"/>
    <property type="match status" value="1"/>
</dbReference>
<protein>
    <submittedName>
        <fullName evidence="5">ABC transporter ATP-binding protein</fullName>
    </submittedName>
</protein>
<proteinExistence type="predicted"/>
<gene>
    <name evidence="5" type="ORF">ENQ76_05825</name>
</gene>
<dbReference type="AlphaFoldDB" id="A0A7C2NZS0"/>
<evidence type="ECO:0000313" key="5">
    <source>
        <dbReference type="EMBL" id="HEN14974.1"/>
    </source>
</evidence>
<dbReference type="InterPro" id="IPR003593">
    <property type="entry name" value="AAA+_ATPase"/>
</dbReference>
<dbReference type="Pfam" id="PF00005">
    <property type="entry name" value="ABC_tran"/>
    <property type="match status" value="1"/>
</dbReference>
<accession>A0A7C2NZS0</accession>
<keyword evidence="3 5" id="KW-0067">ATP-binding</keyword>
<dbReference type="SUPFAM" id="SSF52540">
    <property type="entry name" value="P-loop containing nucleoside triphosphate hydrolases"/>
    <property type="match status" value="1"/>
</dbReference>
<comment type="caution">
    <text evidence="5">The sequence shown here is derived from an EMBL/GenBank/DDBJ whole genome shotgun (WGS) entry which is preliminary data.</text>
</comment>
<keyword evidence="2" id="KW-0547">Nucleotide-binding</keyword>